<proteinExistence type="predicted"/>
<reference evidence="1" key="1">
    <citation type="submission" date="2015-12" db="EMBL/GenBank/DDBJ databases">
        <title>Gene expression during late stages of embryo sac development: a critical building block for successful pollen-pistil interactions.</title>
        <authorList>
            <person name="Liu Y."/>
            <person name="Joly V."/>
            <person name="Sabar M."/>
            <person name="Matton D.P."/>
        </authorList>
    </citation>
    <scope>NUCLEOTIDE SEQUENCE</scope>
</reference>
<protein>
    <submittedName>
        <fullName evidence="1">Putative ovule protein</fullName>
    </submittedName>
</protein>
<name>A0A0V0GMF3_SOLCH</name>
<dbReference type="AlphaFoldDB" id="A0A0V0GMF3"/>
<organism evidence="1">
    <name type="scientific">Solanum chacoense</name>
    <name type="common">Chaco potato</name>
    <dbReference type="NCBI Taxonomy" id="4108"/>
    <lineage>
        <taxon>Eukaryota</taxon>
        <taxon>Viridiplantae</taxon>
        <taxon>Streptophyta</taxon>
        <taxon>Embryophyta</taxon>
        <taxon>Tracheophyta</taxon>
        <taxon>Spermatophyta</taxon>
        <taxon>Magnoliopsida</taxon>
        <taxon>eudicotyledons</taxon>
        <taxon>Gunneridae</taxon>
        <taxon>Pentapetalae</taxon>
        <taxon>asterids</taxon>
        <taxon>lamiids</taxon>
        <taxon>Solanales</taxon>
        <taxon>Solanaceae</taxon>
        <taxon>Solanoideae</taxon>
        <taxon>Solaneae</taxon>
        <taxon>Solanum</taxon>
    </lineage>
</organism>
<dbReference type="EMBL" id="GEDG01035427">
    <property type="protein sequence ID" value="JAP09214.1"/>
    <property type="molecule type" value="Transcribed_RNA"/>
</dbReference>
<accession>A0A0V0GMF3</accession>
<sequence>MKVGMRNNGLFCVNLTIEICFLNQRIANFSLCYYHHLPISIKLDLCRVKRHVLLQQVLFEYLKFLSSASLFHHVL</sequence>
<evidence type="ECO:0000313" key="1">
    <source>
        <dbReference type="EMBL" id="JAP09214.1"/>
    </source>
</evidence>